<dbReference type="Proteomes" id="UP001193920">
    <property type="component" value="Unassembled WGS sequence"/>
</dbReference>
<reference evidence="1" key="2">
    <citation type="journal article" date="2024" name="Toxins">
        <title>Genome Sequence Analysis of Native Xenorhabdus Strains Isolated from Entomopathogenic Nematodes in Argentina.</title>
        <authorList>
            <person name="Palma L."/>
            <person name="Frizzo L."/>
            <person name="Kaiser S."/>
            <person name="Berry C."/>
            <person name="Caballero P."/>
            <person name="Bode H.B."/>
            <person name="Del Valle E.E."/>
        </authorList>
    </citation>
    <scope>NUCLEOTIDE SEQUENCE</scope>
    <source>
        <strain evidence="1">M</strain>
    </source>
</reference>
<evidence type="ECO:0000313" key="1">
    <source>
        <dbReference type="EMBL" id="MBD2801944.1"/>
    </source>
</evidence>
<dbReference type="CDD" id="cd20698">
    <property type="entry name" value="CdiI_Kp-like"/>
    <property type="match status" value="1"/>
</dbReference>
<name>A0AAW3YYP1_9GAMM</name>
<dbReference type="RefSeq" id="WP_038234745.1">
    <property type="nucleotide sequence ID" value="NZ_CAWNPE010000001.1"/>
</dbReference>
<dbReference type="EMBL" id="JACXBF010000425">
    <property type="protein sequence ID" value="MBD2801944.1"/>
    <property type="molecule type" value="Genomic_DNA"/>
</dbReference>
<gene>
    <name evidence="1" type="ORF">ID854_16275</name>
</gene>
<comment type="caution">
    <text evidence="1">The sequence shown here is derived from an EMBL/GenBank/DDBJ whole genome shotgun (WGS) entry which is preliminary data.</text>
</comment>
<proteinExistence type="predicted"/>
<organism evidence="1">
    <name type="scientific">Xenorhabdus szentirmaii</name>
    <dbReference type="NCBI Taxonomy" id="290112"/>
    <lineage>
        <taxon>Bacteria</taxon>
        <taxon>Pseudomonadati</taxon>
        <taxon>Pseudomonadota</taxon>
        <taxon>Gammaproteobacteria</taxon>
        <taxon>Enterobacterales</taxon>
        <taxon>Morganellaceae</taxon>
        <taxon>Xenorhabdus</taxon>
    </lineage>
</organism>
<dbReference type="GeneID" id="97126839"/>
<protein>
    <submittedName>
        <fullName evidence="1">Uncharacterized protein</fullName>
    </submittedName>
</protein>
<accession>A0AAW3YYP1</accession>
<reference evidence="1" key="1">
    <citation type="submission" date="2020-09" db="EMBL/GenBank/DDBJ databases">
        <authorList>
            <person name="Palma L."/>
            <person name="Caballero P."/>
            <person name="Berry C."/>
            <person name="Del Valle E."/>
        </authorList>
    </citation>
    <scope>NUCLEOTIDE SEQUENCE</scope>
    <source>
        <strain evidence="1">M</strain>
    </source>
</reference>
<sequence>MIELLPNYLDFLSFFESEPTYKDESEQCLAYTIFNNGVSLEFSFNVTEGWIQTKISVSNQVVSQYLIEGVKSIHLRHDKKGEYLFIEVLLKDTNTVIEIMWKPSISVQISSLINT</sequence>
<dbReference type="AlphaFoldDB" id="A0AAW3YYP1"/>